<feature type="region of interest" description="Disordered" evidence="1">
    <location>
        <begin position="171"/>
        <end position="296"/>
    </location>
</feature>
<dbReference type="InterPro" id="IPR018247">
    <property type="entry name" value="EF_Hand_1_Ca_BS"/>
</dbReference>
<dbReference type="Pfam" id="PF10384">
    <property type="entry name" value="Scm3"/>
    <property type="match status" value="1"/>
</dbReference>
<feature type="compositionally biased region" description="Basic and acidic residues" evidence="1">
    <location>
        <begin position="430"/>
        <end position="442"/>
    </location>
</feature>
<dbReference type="InterPro" id="IPR018465">
    <property type="entry name" value="Scm3/HJURP"/>
</dbReference>
<feature type="region of interest" description="Disordered" evidence="1">
    <location>
        <begin position="420"/>
        <end position="531"/>
    </location>
</feature>
<name>A0A9P7DHE7_9AGAM</name>
<gene>
    <name evidence="2" type="ORF">HD556DRAFT_532998</name>
</gene>
<feature type="compositionally biased region" description="Basic and acidic residues" evidence="1">
    <location>
        <begin position="216"/>
        <end position="233"/>
    </location>
</feature>
<feature type="compositionally biased region" description="Acidic residues" evidence="1">
    <location>
        <begin position="191"/>
        <end position="200"/>
    </location>
</feature>
<dbReference type="AlphaFoldDB" id="A0A9P7DHE7"/>
<reference evidence="2" key="1">
    <citation type="journal article" date="2020" name="New Phytol.">
        <title>Comparative genomics reveals dynamic genome evolution in host specialist ectomycorrhizal fungi.</title>
        <authorList>
            <person name="Lofgren L.A."/>
            <person name="Nguyen N.H."/>
            <person name="Vilgalys R."/>
            <person name="Ruytinx J."/>
            <person name="Liao H.L."/>
            <person name="Branco S."/>
            <person name="Kuo A."/>
            <person name="LaButti K."/>
            <person name="Lipzen A."/>
            <person name="Andreopoulos W."/>
            <person name="Pangilinan J."/>
            <person name="Riley R."/>
            <person name="Hundley H."/>
            <person name="Na H."/>
            <person name="Barry K."/>
            <person name="Grigoriev I.V."/>
            <person name="Stajich J.E."/>
            <person name="Kennedy P.G."/>
        </authorList>
    </citation>
    <scope>NUCLEOTIDE SEQUENCE</scope>
    <source>
        <strain evidence="2">S12</strain>
    </source>
</reference>
<proteinExistence type="predicted"/>
<dbReference type="Proteomes" id="UP000719766">
    <property type="component" value="Unassembled WGS sequence"/>
</dbReference>
<sequence length="531" mass="59020">MAPHASPSVAPPDSRPPKRPRLSKSTHRVLNVWAQLAERYNKRLDEDDIVDLYSGTIISDRGVLKNGKDYDFGHFASDDSQDDPDQEQEQEPGEQDQDDDVDELDTLPVRRAPDGTMASTSELLRAVPPLSATTDADDLNDFLEAEKRRRELLGDEDGDDDLSVEELAALREALHESEEDEEQPKTVDTAAIEDESEDELNSIWQHDEASAVYHIPRNESKQDSAEGEQKVLEFADSDEEFAALLERPPQAGKRKRNSSPPFSLRGSSPSSHRYTSSESTLVPDTPSTTASTRFASRTPQTQVYPFATPSIDLTQPSLRTQIYPFAIPSIDPTQPSPRTQVYPFTTPSIAPTQPSPRTQVYPFATPSIDPTQPPQLLLYQAMHQLSYALSATMSTYGSPRMPPPSTGPWGAYPLGFAHPWGPQGTSEASHSFKLDDNVHDDERPDDESTLVNHDGGALENGRRRRRSTSPIGSRRDARKIERRKSTRFYDEKYQEQRIVSKGPTPGTPSPTRSLTGSTSTNKKKGKAKRKS</sequence>
<dbReference type="OrthoDB" id="2420608at2759"/>
<protein>
    <submittedName>
        <fullName evidence="2">Uncharacterized protein</fullName>
    </submittedName>
</protein>
<dbReference type="GO" id="GO:0042393">
    <property type="term" value="F:histone binding"/>
    <property type="evidence" value="ECO:0007669"/>
    <property type="project" value="InterPro"/>
</dbReference>
<feature type="compositionally biased region" description="Acidic residues" evidence="1">
    <location>
        <begin position="79"/>
        <end position="105"/>
    </location>
</feature>
<feature type="compositionally biased region" description="Basic residues" evidence="1">
    <location>
        <begin position="521"/>
        <end position="531"/>
    </location>
</feature>
<dbReference type="EMBL" id="JABBWE010000033">
    <property type="protein sequence ID" value="KAG1792965.1"/>
    <property type="molecule type" value="Genomic_DNA"/>
</dbReference>
<evidence type="ECO:0000313" key="3">
    <source>
        <dbReference type="Proteomes" id="UP000719766"/>
    </source>
</evidence>
<feature type="compositionally biased region" description="Polar residues" evidence="1">
    <location>
        <begin position="258"/>
        <end position="282"/>
    </location>
</feature>
<feature type="compositionally biased region" description="Low complexity" evidence="1">
    <location>
        <begin position="509"/>
        <end position="520"/>
    </location>
</feature>
<keyword evidence="3" id="KW-1185">Reference proteome</keyword>
<comment type="caution">
    <text evidence="2">The sequence shown here is derived from an EMBL/GenBank/DDBJ whole genome shotgun (WGS) entry which is preliminary data.</text>
</comment>
<dbReference type="GO" id="GO:0005634">
    <property type="term" value="C:nucleus"/>
    <property type="evidence" value="ECO:0007669"/>
    <property type="project" value="InterPro"/>
</dbReference>
<evidence type="ECO:0000313" key="2">
    <source>
        <dbReference type="EMBL" id="KAG1792965.1"/>
    </source>
</evidence>
<dbReference type="RefSeq" id="XP_041159502.1">
    <property type="nucleotide sequence ID" value="XM_041310888.1"/>
</dbReference>
<feature type="region of interest" description="Disordered" evidence="1">
    <location>
        <begin position="1"/>
        <end position="26"/>
    </location>
</feature>
<evidence type="ECO:0000256" key="1">
    <source>
        <dbReference type="SAM" id="MobiDB-lite"/>
    </source>
</evidence>
<organism evidence="2 3">
    <name type="scientific">Suillus plorans</name>
    <dbReference type="NCBI Taxonomy" id="116603"/>
    <lineage>
        <taxon>Eukaryota</taxon>
        <taxon>Fungi</taxon>
        <taxon>Dikarya</taxon>
        <taxon>Basidiomycota</taxon>
        <taxon>Agaricomycotina</taxon>
        <taxon>Agaricomycetes</taxon>
        <taxon>Agaricomycetidae</taxon>
        <taxon>Boletales</taxon>
        <taxon>Suillineae</taxon>
        <taxon>Suillaceae</taxon>
        <taxon>Suillus</taxon>
    </lineage>
</organism>
<feature type="region of interest" description="Disordered" evidence="1">
    <location>
        <begin position="68"/>
        <end position="139"/>
    </location>
</feature>
<feature type="compositionally biased region" description="Basic residues" evidence="1">
    <location>
        <begin position="17"/>
        <end position="26"/>
    </location>
</feature>
<accession>A0A9P7DHE7</accession>
<dbReference type="PROSITE" id="PS00018">
    <property type="entry name" value="EF_HAND_1"/>
    <property type="match status" value="1"/>
</dbReference>
<dbReference type="GeneID" id="64604652"/>
<feature type="compositionally biased region" description="Low complexity" evidence="1">
    <location>
        <begin position="285"/>
        <end position="296"/>
    </location>
</feature>